<reference evidence="2" key="1">
    <citation type="submission" date="2021-01" db="EMBL/GenBank/DDBJ databases">
        <authorList>
            <person name="Corre E."/>
            <person name="Pelletier E."/>
            <person name="Niang G."/>
            <person name="Scheremetjew M."/>
            <person name="Finn R."/>
            <person name="Kale V."/>
            <person name="Holt S."/>
            <person name="Cochrane G."/>
            <person name="Meng A."/>
            <person name="Brown T."/>
            <person name="Cohen L."/>
        </authorList>
    </citation>
    <scope>NUCLEOTIDE SEQUENCE</scope>
    <source>
        <strain evidence="2">UTEX LB 985</strain>
    </source>
</reference>
<evidence type="ECO:0000256" key="1">
    <source>
        <dbReference type="SAM" id="MobiDB-lite"/>
    </source>
</evidence>
<proteinExistence type="predicted"/>
<sequence length="115" mass="12850">MHEAEQHIECYQDMNETYKNMYLKAADVAKSLASPRATQPPESNCKTGRASPDWLDGAMQVPVVPMPATLLPPVAIKAALSDHESDDDEKDTVEVMIKNDICKYGAEKTSQRWVR</sequence>
<accession>A0A7S2GTG9</accession>
<feature type="compositionally biased region" description="Polar residues" evidence="1">
    <location>
        <begin position="36"/>
        <end position="46"/>
    </location>
</feature>
<name>A0A7S2GTG9_9EUKA</name>
<dbReference type="EMBL" id="HBGU01041537">
    <property type="protein sequence ID" value="CAD9471213.1"/>
    <property type="molecule type" value="Transcribed_RNA"/>
</dbReference>
<protein>
    <submittedName>
        <fullName evidence="2">Uncharacterized protein</fullName>
    </submittedName>
</protein>
<feature type="region of interest" description="Disordered" evidence="1">
    <location>
        <begin position="31"/>
        <end position="52"/>
    </location>
</feature>
<gene>
    <name evidence="2" type="ORF">CBRE1094_LOCUS22633</name>
</gene>
<organism evidence="2">
    <name type="scientific">Haptolina brevifila</name>
    <dbReference type="NCBI Taxonomy" id="156173"/>
    <lineage>
        <taxon>Eukaryota</taxon>
        <taxon>Haptista</taxon>
        <taxon>Haptophyta</taxon>
        <taxon>Prymnesiophyceae</taxon>
        <taxon>Prymnesiales</taxon>
        <taxon>Prymnesiaceae</taxon>
        <taxon>Haptolina</taxon>
    </lineage>
</organism>
<evidence type="ECO:0000313" key="2">
    <source>
        <dbReference type="EMBL" id="CAD9471213.1"/>
    </source>
</evidence>
<dbReference type="AlphaFoldDB" id="A0A7S2GTG9"/>